<feature type="transmembrane region" description="Helical" evidence="5">
    <location>
        <begin position="9"/>
        <end position="29"/>
    </location>
</feature>
<reference evidence="8" key="1">
    <citation type="submission" date="2012-12" db="EMBL/GenBank/DDBJ databases">
        <authorList>
            <person name="Hellsten U."/>
            <person name="Grimwood J."/>
            <person name="Chapman J.A."/>
            <person name="Shapiro H."/>
            <person name="Aerts A."/>
            <person name="Otillar R.P."/>
            <person name="Terry A.Y."/>
            <person name="Boore J.L."/>
            <person name="Simakov O."/>
            <person name="Marletaz F."/>
            <person name="Cho S.-J."/>
            <person name="Edsinger-Gonzales E."/>
            <person name="Havlak P."/>
            <person name="Kuo D.-H."/>
            <person name="Larsson T."/>
            <person name="Lv J."/>
            <person name="Arendt D."/>
            <person name="Savage R."/>
            <person name="Osoegawa K."/>
            <person name="de Jong P."/>
            <person name="Lindberg D.R."/>
            <person name="Seaver E.C."/>
            <person name="Weisblat D.A."/>
            <person name="Putnam N.H."/>
            <person name="Grigoriev I.V."/>
            <person name="Rokhsar D.S."/>
        </authorList>
    </citation>
    <scope>NUCLEOTIDE SEQUENCE</scope>
    <source>
        <strain evidence="8">I ESC-2004</strain>
    </source>
</reference>
<feature type="non-terminal residue" evidence="6">
    <location>
        <position position="1"/>
    </location>
</feature>
<keyword evidence="8" id="KW-1185">Reference proteome</keyword>
<feature type="non-terminal residue" evidence="6">
    <location>
        <position position="138"/>
    </location>
</feature>
<evidence type="ECO:0000313" key="6">
    <source>
        <dbReference type="EMBL" id="ELU06757.1"/>
    </source>
</evidence>
<evidence type="ECO:0000256" key="5">
    <source>
        <dbReference type="SAM" id="Phobius"/>
    </source>
</evidence>
<dbReference type="Pfam" id="PF13520">
    <property type="entry name" value="AA_permease_2"/>
    <property type="match status" value="1"/>
</dbReference>
<reference evidence="6 8" key="2">
    <citation type="journal article" date="2013" name="Nature">
        <title>Insights into bilaterian evolution from three spiralian genomes.</title>
        <authorList>
            <person name="Simakov O."/>
            <person name="Marletaz F."/>
            <person name="Cho S.J."/>
            <person name="Edsinger-Gonzales E."/>
            <person name="Havlak P."/>
            <person name="Hellsten U."/>
            <person name="Kuo D.H."/>
            <person name="Larsson T."/>
            <person name="Lv J."/>
            <person name="Arendt D."/>
            <person name="Savage R."/>
            <person name="Osoegawa K."/>
            <person name="de Jong P."/>
            <person name="Grimwood J."/>
            <person name="Chapman J.A."/>
            <person name="Shapiro H."/>
            <person name="Aerts A."/>
            <person name="Otillar R.P."/>
            <person name="Terry A.Y."/>
            <person name="Boore J.L."/>
            <person name="Grigoriev I.V."/>
            <person name="Lindberg D.R."/>
            <person name="Seaver E.C."/>
            <person name="Weisblat D.A."/>
            <person name="Putnam N.H."/>
            <person name="Rokhsar D.S."/>
        </authorList>
    </citation>
    <scope>NUCLEOTIDE SEQUENCE</scope>
    <source>
        <strain evidence="6 8">I ESC-2004</strain>
    </source>
</reference>
<evidence type="ECO:0000256" key="3">
    <source>
        <dbReference type="ARBA" id="ARBA00022989"/>
    </source>
</evidence>
<sequence length="138" mass="14662">DSINLKPKITLLNGITVIVGSIIGSGIFVSPKGVLEQTGSVGLALIVWTGCGLFSMVGAYCFNELGVMIVKSGGDYAYINEAFGPFLAFLRLWVECIIVRPCTTAVVALTFAAYIIEPLFPDCEQPEDAARLLAGICL</sequence>
<evidence type="ECO:0000313" key="7">
    <source>
        <dbReference type="EnsemblMetazoa" id="CapteP47654"/>
    </source>
</evidence>
<dbReference type="GO" id="GO:0015179">
    <property type="term" value="F:L-amino acid transmembrane transporter activity"/>
    <property type="evidence" value="ECO:0007669"/>
    <property type="project" value="TreeGrafter"/>
</dbReference>
<proteinExistence type="predicted"/>
<evidence type="ECO:0000256" key="4">
    <source>
        <dbReference type="ARBA" id="ARBA00023136"/>
    </source>
</evidence>
<dbReference type="EMBL" id="AMQN01007320">
    <property type="status" value="NOT_ANNOTATED_CDS"/>
    <property type="molecule type" value="Genomic_DNA"/>
</dbReference>
<dbReference type="InterPro" id="IPR050598">
    <property type="entry name" value="AminoAcid_Transporter"/>
</dbReference>
<feature type="transmembrane region" description="Helical" evidence="5">
    <location>
        <begin position="41"/>
        <end position="62"/>
    </location>
</feature>
<dbReference type="PANTHER" id="PTHR11785:SF531">
    <property type="entry name" value="LARGE NEUTRAL AMINO ACIDS TRANSPORTER SMALL SUBUNIT 1"/>
    <property type="match status" value="1"/>
</dbReference>
<evidence type="ECO:0000256" key="1">
    <source>
        <dbReference type="ARBA" id="ARBA00004141"/>
    </source>
</evidence>
<name>R7US65_CAPTE</name>
<organism evidence="6">
    <name type="scientific">Capitella teleta</name>
    <name type="common">Polychaete worm</name>
    <dbReference type="NCBI Taxonomy" id="283909"/>
    <lineage>
        <taxon>Eukaryota</taxon>
        <taxon>Metazoa</taxon>
        <taxon>Spiralia</taxon>
        <taxon>Lophotrochozoa</taxon>
        <taxon>Annelida</taxon>
        <taxon>Polychaeta</taxon>
        <taxon>Sedentaria</taxon>
        <taxon>Scolecida</taxon>
        <taxon>Capitellidae</taxon>
        <taxon>Capitella</taxon>
    </lineage>
</organism>
<dbReference type="PANTHER" id="PTHR11785">
    <property type="entry name" value="AMINO ACID TRANSPORTER"/>
    <property type="match status" value="1"/>
</dbReference>
<dbReference type="EMBL" id="KB300427">
    <property type="protein sequence ID" value="ELU06757.1"/>
    <property type="molecule type" value="Genomic_DNA"/>
</dbReference>
<reference evidence="7" key="3">
    <citation type="submission" date="2015-06" db="UniProtKB">
        <authorList>
            <consortium name="EnsemblMetazoa"/>
        </authorList>
    </citation>
    <scope>IDENTIFICATION</scope>
</reference>
<keyword evidence="4 5" id="KW-0472">Membrane</keyword>
<keyword evidence="3 5" id="KW-1133">Transmembrane helix</keyword>
<gene>
    <name evidence="6" type="ORF">CAPTEDRAFT_47654</name>
</gene>
<dbReference type="Proteomes" id="UP000014760">
    <property type="component" value="Unassembled WGS sequence"/>
</dbReference>
<evidence type="ECO:0000256" key="2">
    <source>
        <dbReference type="ARBA" id="ARBA00022692"/>
    </source>
</evidence>
<dbReference type="OMA" id="CIREFST"/>
<comment type="subcellular location">
    <subcellularLocation>
        <location evidence="1">Membrane</location>
        <topology evidence="1">Multi-pass membrane protein</topology>
    </subcellularLocation>
</comment>
<dbReference type="OrthoDB" id="10062876at2759"/>
<evidence type="ECO:0000313" key="8">
    <source>
        <dbReference type="Proteomes" id="UP000014760"/>
    </source>
</evidence>
<dbReference type="InterPro" id="IPR002293">
    <property type="entry name" value="AA/rel_permease1"/>
</dbReference>
<dbReference type="AlphaFoldDB" id="R7US65"/>
<dbReference type="HOGENOM" id="CLU_007946_14_1_1"/>
<dbReference type="STRING" id="283909.R7US65"/>
<dbReference type="EnsemblMetazoa" id="CapteT47654">
    <property type="protein sequence ID" value="CapteP47654"/>
    <property type="gene ID" value="CapteG47654"/>
</dbReference>
<dbReference type="GO" id="GO:0016020">
    <property type="term" value="C:membrane"/>
    <property type="evidence" value="ECO:0007669"/>
    <property type="project" value="UniProtKB-SubCell"/>
</dbReference>
<evidence type="ECO:0008006" key="9">
    <source>
        <dbReference type="Google" id="ProtNLM"/>
    </source>
</evidence>
<dbReference type="FunFam" id="1.20.1740.10:FF:000056">
    <property type="entry name" value="Y+L amino acid transporter 2"/>
    <property type="match status" value="1"/>
</dbReference>
<keyword evidence="2 5" id="KW-0812">Transmembrane</keyword>
<accession>R7US65</accession>
<dbReference type="Gene3D" id="1.20.1740.10">
    <property type="entry name" value="Amino acid/polyamine transporter I"/>
    <property type="match status" value="1"/>
</dbReference>
<protein>
    <recommendedName>
        <fullName evidence="9">Amino acid permease/ SLC12A domain-containing protein</fullName>
    </recommendedName>
</protein>